<feature type="compositionally biased region" description="Polar residues" evidence="1">
    <location>
        <begin position="42"/>
        <end position="54"/>
    </location>
</feature>
<gene>
    <name evidence="2" type="ORF">COLO4_01646</name>
</gene>
<name>A0A1R3L2E5_9ROSI</name>
<keyword evidence="3" id="KW-1185">Reference proteome</keyword>
<evidence type="ECO:0000313" key="2">
    <source>
        <dbReference type="EMBL" id="OMP13459.1"/>
    </source>
</evidence>
<accession>A0A1R3L2E5</accession>
<organism evidence="2 3">
    <name type="scientific">Corchorus olitorius</name>
    <dbReference type="NCBI Taxonomy" id="93759"/>
    <lineage>
        <taxon>Eukaryota</taxon>
        <taxon>Viridiplantae</taxon>
        <taxon>Streptophyta</taxon>
        <taxon>Embryophyta</taxon>
        <taxon>Tracheophyta</taxon>
        <taxon>Spermatophyta</taxon>
        <taxon>Magnoliopsida</taxon>
        <taxon>eudicotyledons</taxon>
        <taxon>Gunneridae</taxon>
        <taxon>Pentapetalae</taxon>
        <taxon>rosids</taxon>
        <taxon>malvids</taxon>
        <taxon>Malvales</taxon>
        <taxon>Malvaceae</taxon>
        <taxon>Grewioideae</taxon>
        <taxon>Apeibeae</taxon>
        <taxon>Corchorus</taxon>
    </lineage>
</organism>
<comment type="caution">
    <text evidence="2">The sequence shown here is derived from an EMBL/GenBank/DDBJ whole genome shotgun (WGS) entry which is preliminary data.</text>
</comment>
<feature type="compositionally biased region" description="Basic and acidic residues" evidence="1">
    <location>
        <begin position="1"/>
        <end position="14"/>
    </location>
</feature>
<evidence type="ECO:0000313" key="3">
    <source>
        <dbReference type="Proteomes" id="UP000187203"/>
    </source>
</evidence>
<sequence>MSFHDPLRPRDFDKFLFSTPKKYKRHRKSTGGDQEESDQEDSSNGMSTGDVENNMETMWEGYDLNKHIVEFFSDLYSEEAEF</sequence>
<dbReference type="EMBL" id="AWUE01004237">
    <property type="protein sequence ID" value="OMP13459.1"/>
    <property type="molecule type" value="Genomic_DNA"/>
</dbReference>
<protein>
    <submittedName>
        <fullName evidence="2">Uncharacterized protein</fullName>
    </submittedName>
</protein>
<reference evidence="3" key="1">
    <citation type="submission" date="2013-09" db="EMBL/GenBank/DDBJ databases">
        <title>Corchorus olitorius genome sequencing.</title>
        <authorList>
            <person name="Alam M."/>
            <person name="Haque M.S."/>
            <person name="Islam M.S."/>
            <person name="Emdad E.M."/>
            <person name="Islam M.M."/>
            <person name="Ahmed B."/>
            <person name="Halim A."/>
            <person name="Hossen Q.M.M."/>
            <person name="Hossain M.Z."/>
            <person name="Ahmed R."/>
            <person name="Khan M.M."/>
            <person name="Islam R."/>
            <person name="Rashid M.M."/>
            <person name="Khan S.A."/>
            <person name="Rahman M.S."/>
            <person name="Alam M."/>
            <person name="Yahiya A.S."/>
            <person name="Khan M.S."/>
            <person name="Azam M.S."/>
            <person name="Haque T."/>
            <person name="Lashkar M.Z.H."/>
            <person name="Akhand A.I."/>
            <person name="Morshed G."/>
            <person name="Roy S."/>
            <person name="Uddin K.S."/>
            <person name="Rabeya T."/>
            <person name="Hossain A.S."/>
            <person name="Chowdhury A."/>
            <person name="Snigdha A.R."/>
            <person name="Mortoza M.S."/>
            <person name="Matin S.A."/>
            <person name="Hoque S.M.E."/>
            <person name="Islam M.K."/>
            <person name="Roy D.K."/>
            <person name="Haider R."/>
            <person name="Moosa M.M."/>
            <person name="Elias S.M."/>
            <person name="Hasan A.M."/>
            <person name="Jahan S."/>
            <person name="Shafiuddin M."/>
            <person name="Mahmood N."/>
            <person name="Shommy N.S."/>
        </authorList>
    </citation>
    <scope>NUCLEOTIDE SEQUENCE [LARGE SCALE GENOMIC DNA]</scope>
    <source>
        <strain evidence="3">cv. O-4</strain>
    </source>
</reference>
<dbReference type="AlphaFoldDB" id="A0A1R3L2E5"/>
<evidence type="ECO:0000256" key="1">
    <source>
        <dbReference type="SAM" id="MobiDB-lite"/>
    </source>
</evidence>
<proteinExistence type="predicted"/>
<dbReference type="Proteomes" id="UP000187203">
    <property type="component" value="Unassembled WGS sequence"/>
</dbReference>
<feature type="region of interest" description="Disordered" evidence="1">
    <location>
        <begin position="1"/>
        <end position="54"/>
    </location>
</feature>